<dbReference type="EMBL" id="LAZR01036198">
    <property type="protein sequence ID" value="KKL25485.1"/>
    <property type="molecule type" value="Genomic_DNA"/>
</dbReference>
<accession>A0A0F9BUA2</accession>
<proteinExistence type="predicted"/>
<protein>
    <submittedName>
        <fullName evidence="2">Uncharacterized protein</fullName>
    </submittedName>
</protein>
<organism evidence="2">
    <name type="scientific">marine sediment metagenome</name>
    <dbReference type="NCBI Taxonomy" id="412755"/>
    <lineage>
        <taxon>unclassified sequences</taxon>
        <taxon>metagenomes</taxon>
        <taxon>ecological metagenomes</taxon>
    </lineage>
</organism>
<sequence>MIYVLITAWLLMGAIGHMLMRQGFLVDFESSLGRKRAWDTKDNIVSIIGISSGPIAILMAFLVTGKRCLRKRPK</sequence>
<comment type="caution">
    <text evidence="2">The sequence shown here is derived from an EMBL/GenBank/DDBJ whole genome shotgun (WGS) entry which is preliminary data.</text>
</comment>
<reference evidence="2" key="1">
    <citation type="journal article" date="2015" name="Nature">
        <title>Complex archaea that bridge the gap between prokaryotes and eukaryotes.</title>
        <authorList>
            <person name="Spang A."/>
            <person name="Saw J.H."/>
            <person name="Jorgensen S.L."/>
            <person name="Zaremba-Niedzwiedzka K."/>
            <person name="Martijn J."/>
            <person name="Lind A.E."/>
            <person name="van Eijk R."/>
            <person name="Schleper C."/>
            <person name="Guy L."/>
            <person name="Ettema T.J."/>
        </authorList>
    </citation>
    <scope>NUCLEOTIDE SEQUENCE</scope>
</reference>
<keyword evidence="1" id="KW-1133">Transmembrane helix</keyword>
<feature type="transmembrane region" description="Helical" evidence="1">
    <location>
        <begin position="44"/>
        <end position="64"/>
    </location>
</feature>
<gene>
    <name evidence="2" type="ORF">LCGC14_2404840</name>
</gene>
<evidence type="ECO:0000313" key="2">
    <source>
        <dbReference type="EMBL" id="KKL25485.1"/>
    </source>
</evidence>
<evidence type="ECO:0000256" key="1">
    <source>
        <dbReference type="SAM" id="Phobius"/>
    </source>
</evidence>
<name>A0A0F9BUA2_9ZZZZ</name>
<dbReference type="AlphaFoldDB" id="A0A0F9BUA2"/>
<keyword evidence="1" id="KW-0812">Transmembrane</keyword>
<keyword evidence="1" id="KW-0472">Membrane</keyword>